<feature type="compositionally biased region" description="Basic and acidic residues" evidence="1">
    <location>
        <begin position="339"/>
        <end position="359"/>
    </location>
</feature>
<gene>
    <name evidence="3" type="ORF">AAT19DRAFT_9410</name>
</gene>
<feature type="chain" id="PRO_5015436432" description="Secreted protein" evidence="2">
    <location>
        <begin position="18"/>
        <end position="359"/>
    </location>
</feature>
<name>A0A2T0A249_RHOTO</name>
<keyword evidence="2" id="KW-0732">Signal</keyword>
<proteinExistence type="predicted"/>
<dbReference type="AlphaFoldDB" id="A0A2T0A249"/>
<evidence type="ECO:0000256" key="2">
    <source>
        <dbReference type="SAM" id="SignalP"/>
    </source>
</evidence>
<protein>
    <recommendedName>
        <fullName evidence="5">Secreted protein</fullName>
    </recommendedName>
</protein>
<evidence type="ECO:0000313" key="4">
    <source>
        <dbReference type="Proteomes" id="UP000239560"/>
    </source>
</evidence>
<dbReference type="Proteomes" id="UP000239560">
    <property type="component" value="Unassembled WGS sequence"/>
</dbReference>
<accession>A0A2T0A249</accession>
<sequence length="359" mass="39956">MVYLLPILRLRLGLALACLRHQSLGQMRKELGIRVVPLDQRHRDDPHLIGEGGSPLARELVLRVRDCEPLGAFHDPLDQRLHARRIRLAVLESRREDEGVDQGVLVRLGMVDEGEGLEGEGGVDDFRWRGGRVEPSLCRRFGCVRLRPRETAEDRVEVVERRGVHAVDVAVRKHVDSLDSGSASSEAGCDDLGQSRVGLQEVALVPLPDGVLDLREVVRLGVVGEVLEDPGTGRTGAEFAALEAERSSQLPLCVAVLELLRVLRRLPRLSWLLPYRPVELILELVLDKLLVLGWQRLSLLGLLRVDWGGRGKGREGARGREGWPWLTVSRCLPHSAHASRADASESHSDERVSERVEPR</sequence>
<evidence type="ECO:0000256" key="1">
    <source>
        <dbReference type="SAM" id="MobiDB-lite"/>
    </source>
</evidence>
<dbReference type="EMBL" id="LCTV02000010">
    <property type="protein sequence ID" value="PRQ72071.1"/>
    <property type="molecule type" value="Genomic_DNA"/>
</dbReference>
<feature type="signal peptide" evidence="2">
    <location>
        <begin position="1"/>
        <end position="17"/>
    </location>
</feature>
<feature type="region of interest" description="Disordered" evidence="1">
    <location>
        <begin position="336"/>
        <end position="359"/>
    </location>
</feature>
<organism evidence="3 4">
    <name type="scientific">Rhodotorula toruloides</name>
    <name type="common">Yeast</name>
    <name type="synonym">Rhodosporidium toruloides</name>
    <dbReference type="NCBI Taxonomy" id="5286"/>
    <lineage>
        <taxon>Eukaryota</taxon>
        <taxon>Fungi</taxon>
        <taxon>Dikarya</taxon>
        <taxon>Basidiomycota</taxon>
        <taxon>Pucciniomycotina</taxon>
        <taxon>Microbotryomycetes</taxon>
        <taxon>Sporidiobolales</taxon>
        <taxon>Sporidiobolaceae</taxon>
        <taxon>Rhodotorula</taxon>
    </lineage>
</organism>
<evidence type="ECO:0000313" key="3">
    <source>
        <dbReference type="EMBL" id="PRQ72071.1"/>
    </source>
</evidence>
<comment type="caution">
    <text evidence="3">The sequence shown here is derived from an EMBL/GenBank/DDBJ whole genome shotgun (WGS) entry which is preliminary data.</text>
</comment>
<reference evidence="3 4" key="1">
    <citation type="journal article" date="2018" name="Elife">
        <title>Functional genomics of lipid metabolism in the oleaginous yeast Rhodosporidium toruloides.</title>
        <authorList>
            <person name="Coradetti S.T."/>
            <person name="Pinel D."/>
            <person name="Geiselman G."/>
            <person name="Ito M."/>
            <person name="Mondo S."/>
            <person name="Reilly M.C."/>
            <person name="Cheng Y.F."/>
            <person name="Bauer S."/>
            <person name="Grigoriev I."/>
            <person name="Gladden J.M."/>
            <person name="Simmons B.A."/>
            <person name="Brem R."/>
            <person name="Arkin A.P."/>
            <person name="Skerker J.M."/>
        </authorList>
    </citation>
    <scope>NUCLEOTIDE SEQUENCE [LARGE SCALE GENOMIC DNA]</scope>
    <source>
        <strain evidence="3 4">NBRC 0880</strain>
    </source>
</reference>
<evidence type="ECO:0008006" key="5">
    <source>
        <dbReference type="Google" id="ProtNLM"/>
    </source>
</evidence>